<comment type="caution">
    <text evidence="3">The sequence shown here is derived from an EMBL/GenBank/DDBJ whole genome shotgun (WGS) entry which is preliminary data.</text>
</comment>
<dbReference type="Gene3D" id="3.20.20.140">
    <property type="entry name" value="Metal-dependent hydrolases"/>
    <property type="match status" value="1"/>
</dbReference>
<keyword evidence="1" id="KW-0456">Lyase</keyword>
<dbReference type="AlphaFoldDB" id="A0A164BB39"/>
<keyword evidence="3" id="KW-0378">Hydrolase</keyword>
<dbReference type="SUPFAM" id="SSF51556">
    <property type="entry name" value="Metallo-dependent hydrolases"/>
    <property type="match status" value="1"/>
</dbReference>
<accession>A0A164BB39</accession>
<dbReference type="InterPro" id="IPR006680">
    <property type="entry name" value="Amidohydro-rel"/>
</dbReference>
<protein>
    <submittedName>
        <fullName evidence="3">Amidohydrolase</fullName>
    </submittedName>
</protein>
<evidence type="ECO:0000313" key="4">
    <source>
        <dbReference type="Proteomes" id="UP000077342"/>
    </source>
</evidence>
<dbReference type="InterPro" id="IPR032465">
    <property type="entry name" value="ACMSD"/>
</dbReference>
<dbReference type="InterPro" id="IPR032466">
    <property type="entry name" value="Metal_Hydrolase"/>
</dbReference>
<name>A0A164BB39_9MYCO</name>
<keyword evidence="4" id="KW-1185">Reference proteome</keyword>
<dbReference type="PANTHER" id="PTHR21240">
    <property type="entry name" value="2-AMINO-3-CARBOXYLMUCONATE-6-SEMIALDEHYDE DECARBOXYLASE"/>
    <property type="match status" value="1"/>
</dbReference>
<proteinExistence type="predicted"/>
<reference evidence="4" key="1">
    <citation type="submission" date="2016-04" db="EMBL/GenBank/DDBJ databases">
        <authorList>
            <person name="Strapagiel D."/>
            <person name="Borowka P."/>
            <person name="Marciniak B."/>
            <person name="Bakula Z."/>
            <person name="Van Ingen J."/>
            <person name="Safianowska A."/>
            <person name="Dziadek J."/>
            <person name="Jagielski T."/>
        </authorList>
    </citation>
    <scope>NUCLEOTIDE SEQUENCE [LARGE SCALE GENOMIC DNA]</scope>
    <source>
        <strain evidence="4">1010001458</strain>
    </source>
</reference>
<evidence type="ECO:0000256" key="1">
    <source>
        <dbReference type="ARBA" id="ARBA00023239"/>
    </source>
</evidence>
<gene>
    <name evidence="3" type="ORF">A4G28_10795</name>
</gene>
<dbReference type="Pfam" id="PF04909">
    <property type="entry name" value="Amidohydro_2"/>
    <property type="match status" value="1"/>
</dbReference>
<dbReference type="Proteomes" id="UP000077342">
    <property type="component" value="Unassembled WGS sequence"/>
</dbReference>
<dbReference type="GO" id="GO:0016787">
    <property type="term" value="F:hydrolase activity"/>
    <property type="evidence" value="ECO:0007669"/>
    <property type="project" value="UniProtKB-KW"/>
</dbReference>
<evidence type="ECO:0000313" key="3">
    <source>
        <dbReference type="EMBL" id="KZS63299.1"/>
    </source>
</evidence>
<dbReference type="GO" id="GO:0016831">
    <property type="term" value="F:carboxy-lyase activity"/>
    <property type="evidence" value="ECO:0007669"/>
    <property type="project" value="InterPro"/>
</dbReference>
<dbReference type="EMBL" id="LWCI01000099">
    <property type="protein sequence ID" value="KZS63299.1"/>
    <property type="molecule type" value="Genomic_DNA"/>
</dbReference>
<dbReference type="PANTHER" id="PTHR21240:SF19">
    <property type="entry name" value="CATALYTIC_ HYDROLASE"/>
    <property type="match status" value="1"/>
</dbReference>
<evidence type="ECO:0000259" key="2">
    <source>
        <dbReference type="Pfam" id="PF04909"/>
    </source>
</evidence>
<sequence>MTIDVWMQHPTQRFLRSDMLASLRRWTGGSIPDTEIPISATLAVMDAAGVDLGVLSAWRGPNGQDLISNDEVAAWVAAHPDRFAGLATADLDRPMAAVRELRRRVRDDGFVGLRVVPWLWNAPPTDRRYYPLFAECVELAVPFCTQVGHTGPLRPSETGRPIPYIDQVALDFPELVIVCGHVGYPWTEEMVAVARKHENVYIDTSAYTIKRLPQELVSFMKTGTGQRKVLFGTNYPMIAHSHALAGLDELGLSDDARRDFLHRNAERVFGELARGKVNP</sequence>
<dbReference type="RefSeq" id="WP_075510129.1">
    <property type="nucleotide sequence ID" value="NZ_CP089224.1"/>
</dbReference>
<organism evidence="3 4">
    <name type="scientific">Mycobacterium ostraviense</name>
    <dbReference type="NCBI Taxonomy" id="2738409"/>
    <lineage>
        <taxon>Bacteria</taxon>
        <taxon>Bacillati</taxon>
        <taxon>Actinomycetota</taxon>
        <taxon>Actinomycetes</taxon>
        <taxon>Mycobacteriales</taxon>
        <taxon>Mycobacteriaceae</taxon>
        <taxon>Mycobacterium</taxon>
    </lineage>
</organism>
<feature type="domain" description="Amidohydrolase-related" evidence="2">
    <location>
        <begin position="68"/>
        <end position="270"/>
    </location>
</feature>